<reference evidence="1 2" key="1">
    <citation type="journal article" date="2015" name="Sci. Rep.">
        <title>Genome of the facultative scuticociliatosis pathogen Pseudocohnilembus persalinus provides insight into its virulence through horizontal gene transfer.</title>
        <authorList>
            <person name="Xiong J."/>
            <person name="Wang G."/>
            <person name="Cheng J."/>
            <person name="Tian M."/>
            <person name="Pan X."/>
            <person name="Warren A."/>
            <person name="Jiang C."/>
            <person name="Yuan D."/>
            <person name="Miao W."/>
        </authorList>
    </citation>
    <scope>NUCLEOTIDE SEQUENCE [LARGE SCALE GENOMIC DNA]</scope>
    <source>
        <strain evidence="1">36N120E</strain>
    </source>
</reference>
<name>A0A0V0QZ95_PSEPJ</name>
<dbReference type="EMBL" id="LDAU01000082">
    <property type="protein sequence ID" value="KRX07574.1"/>
    <property type="molecule type" value="Genomic_DNA"/>
</dbReference>
<dbReference type="AlphaFoldDB" id="A0A0V0QZ95"/>
<accession>A0A0V0QZ95</accession>
<gene>
    <name evidence="1" type="ORF">PPERSA_11123</name>
</gene>
<evidence type="ECO:0000313" key="1">
    <source>
        <dbReference type="EMBL" id="KRX07574.1"/>
    </source>
</evidence>
<evidence type="ECO:0000313" key="2">
    <source>
        <dbReference type="Proteomes" id="UP000054937"/>
    </source>
</evidence>
<dbReference type="Proteomes" id="UP000054937">
    <property type="component" value="Unassembled WGS sequence"/>
</dbReference>
<proteinExistence type="predicted"/>
<sequence length="148" mass="18370">MEKMNFIHDKENFWSLWDQVQNQKVWINIDNYQLHKKQSRKTKQGIKLTWYKNLIIILNQNYLKIYVVFILKIGQRMLDWEYSTYYMKEQSLMCIRLKIIYDIFDQFFDKIDKQNKESAQELICESKSKNYGQQLQMQYQEQKNIEQE</sequence>
<protein>
    <submittedName>
        <fullName evidence="1">Uncharacterized protein</fullName>
    </submittedName>
</protein>
<comment type="caution">
    <text evidence="1">The sequence shown here is derived from an EMBL/GenBank/DDBJ whole genome shotgun (WGS) entry which is preliminary data.</text>
</comment>
<keyword evidence="2" id="KW-1185">Reference proteome</keyword>
<dbReference type="InParanoid" id="A0A0V0QZ95"/>
<organism evidence="1 2">
    <name type="scientific">Pseudocohnilembus persalinus</name>
    <name type="common">Ciliate</name>
    <dbReference type="NCBI Taxonomy" id="266149"/>
    <lineage>
        <taxon>Eukaryota</taxon>
        <taxon>Sar</taxon>
        <taxon>Alveolata</taxon>
        <taxon>Ciliophora</taxon>
        <taxon>Intramacronucleata</taxon>
        <taxon>Oligohymenophorea</taxon>
        <taxon>Scuticociliatia</taxon>
        <taxon>Philasterida</taxon>
        <taxon>Pseudocohnilembidae</taxon>
        <taxon>Pseudocohnilembus</taxon>
    </lineage>
</organism>